<evidence type="ECO:0000256" key="1">
    <source>
        <dbReference type="ARBA" id="ARBA00001933"/>
    </source>
</evidence>
<dbReference type="PANTHER" id="PTHR43727:SF2">
    <property type="entry name" value="GROUP IV DECARBOXYLASE"/>
    <property type="match status" value="1"/>
</dbReference>
<dbReference type="InterPro" id="IPR000183">
    <property type="entry name" value="Orn/DAP/Arg_de-COase"/>
</dbReference>
<evidence type="ECO:0000256" key="3">
    <source>
        <dbReference type="PIRSR" id="PIRSR600183-50"/>
    </source>
</evidence>
<dbReference type="SUPFAM" id="SSF50621">
    <property type="entry name" value="Alanine racemase C-terminal domain-like"/>
    <property type="match status" value="1"/>
</dbReference>
<dbReference type="PRINTS" id="PR01179">
    <property type="entry name" value="ODADCRBXLASE"/>
</dbReference>
<accession>A0AAP2CF23</accession>
<dbReference type="Proteomes" id="UP001319104">
    <property type="component" value="Unassembled WGS sequence"/>
</dbReference>
<dbReference type="GO" id="GO:0008836">
    <property type="term" value="F:diaminopimelate decarboxylase activity"/>
    <property type="evidence" value="ECO:0007669"/>
    <property type="project" value="TreeGrafter"/>
</dbReference>
<dbReference type="Gene3D" id="2.40.37.10">
    <property type="entry name" value="Lyase, Ornithine Decarboxylase, Chain A, domain 1"/>
    <property type="match status" value="1"/>
</dbReference>
<evidence type="ECO:0000313" key="5">
    <source>
        <dbReference type="EMBL" id="MBS9523381.1"/>
    </source>
</evidence>
<proteinExistence type="predicted"/>
<evidence type="ECO:0000259" key="4">
    <source>
        <dbReference type="Pfam" id="PF02784"/>
    </source>
</evidence>
<reference evidence="5 6" key="1">
    <citation type="submission" date="2021-05" db="EMBL/GenBank/DDBJ databases">
        <authorList>
            <person name="Zhang Z.D."/>
            <person name="Osman G."/>
        </authorList>
    </citation>
    <scope>NUCLEOTIDE SEQUENCE [LARGE SCALE GENOMIC DNA]</scope>
    <source>
        <strain evidence="5 6">KCTC 32217</strain>
    </source>
</reference>
<dbReference type="EMBL" id="JAHCMY010000002">
    <property type="protein sequence ID" value="MBS9523381.1"/>
    <property type="molecule type" value="Genomic_DNA"/>
</dbReference>
<dbReference type="Gene3D" id="3.20.20.10">
    <property type="entry name" value="Alanine racemase"/>
    <property type="match status" value="1"/>
</dbReference>
<keyword evidence="6" id="KW-1185">Reference proteome</keyword>
<keyword evidence="2 3" id="KW-0663">Pyridoxal phosphate</keyword>
<dbReference type="SUPFAM" id="SSF51419">
    <property type="entry name" value="PLP-binding barrel"/>
    <property type="match status" value="1"/>
</dbReference>
<dbReference type="RefSeq" id="WP_213944278.1">
    <property type="nucleotide sequence ID" value="NZ_JAHCMY010000002.1"/>
</dbReference>
<feature type="active site" description="Proton donor" evidence="3">
    <location>
        <position position="405"/>
    </location>
</feature>
<dbReference type="InterPro" id="IPR022653">
    <property type="entry name" value="De-COase2_pyr-phos_BS"/>
</dbReference>
<dbReference type="Pfam" id="PF02784">
    <property type="entry name" value="Orn_Arg_deC_N"/>
    <property type="match status" value="1"/>
</dbReference>
<evidence type="ECO:0000256" key="2">
    <source>
        <dbReference type="ARBA" id="ARBA00022898"/>
    </source>
</evidence>
<dbReference type="PROSITE" id="PS00878">
    <property type="entry name" value="ODR_DC_2_1"/>
    <property type="match status" value="1"/>
</dbReference>
<dbReference type="InterPro" id="IPR009006">
    <property type="entry name" value="Ala_racemase/Decarboxylase_C"/>
</dbReference>
<protein>
    <submittedName>
        <fullName evidence="5">Y4yA family PLP-dependent enzyme</fullName>
    </submittedName>
</protein>
<gene>
    <name evidence="5" type="ORF">KI659_05045</name>
</gene>
<dbReference type="PANTHER" id="PTHR43727">
    <property type="entry name" value="DIAMINOPIMELATE DECARBOXYLASE"/>
    <property type="match status" value="1"/>
</dbReference>
<dbReference type="AlphaFoldDB" id="A0AAP2CF23"/>
<comment type="cofactor">
    <cofactor evidence="1 3">
        <name>pyridoxal 5'-phosphate</name>
        <dbReference type="ChEBI" id="CHEBI:597326"/>
    </cofactor>
</comment>
<feature type="domain" description="Orn/DAP/Arg decarboxylase 2 N-terminal" evidence="4">
    <location>
        <begin position="46"/>
        <end position="261"/>
    </location>
</feature>
<dbReference type="InterPro" id="IPR022644">
    <property type="entry name" value="De-COase2_N"/>
</dbReference>
<name>A0AAP2CF23_9BACT</name>
<feature type="modified residue" description="N6-(pyridoxal phosphate)lysine" evidence="3">
    <location>
        <position position="68"/>
    </location>
</feature>
<dbReference type="GO" id="GO:0009089">
    <property type="term" value="P:lysine biosynthetic process via diaminopimelate"/>
    <property type="evidence" value="ECO:0007669"/>
    <property type="project" value="TreeGrafter"/>
</dbReference>
<sequence>MSLPKLTPIIHEWISEFLKNKKKLAELVDKHHSPINVHNPQPFKENFEEFSQVFKKYNIKHKIYFARKANKSRSMVKEAKKLGFGVDTASYRELEQCIHEGLDPENIAITAAVKNRRLIDLAIQNQVPIVLDNLDECELANATAIQLGKKINIGIRLGGFEHEGEILYTRFGFTFSQAFHLIKEGFKDQFQNLNFTGFHFHLNGYSPEQRANALFQTLNMVDLLAEKEIKTQFIDIGGGFLMNYLHDKNEWEDFHQSLKNAVLGKRSPITFANDPLGMALVDGKLHGEPKVYPYYNTTPRAVFLEQILTFENAEGIALYEVLNKHAEIEIRIEPGRSLLDQVGITVARVAFRKQDMNGDWLVGLEMNRTQMFSSSADFLLDPIIISMETKQTQQPVEGFLVGAYCLEQELILKRKLAFENLPEIGDLICFPNTAGYMMHFYESEAHLFELATNLVATKDNGEFKVARDEEY</sequence>
<evidence type="ECO:0000313" key="6">
    <source>
        <dbReference type="Proteomes" id="UP001319104"/>
    </source>
</evidence>
<organism evidence="5 6">
    <name type="scientific">Litoribacter ruber</name>
    <dbReference type="NCBI Taxonomy" id="702568"/>
    <lineage>
        <taxon>Bacteria</taxon>
        <taxon>Pseudomonadati</taxon>
        <taxon>Bacteroidota</taxon>
        <taxon>Cytophagia</taxon>
        <taxon>Cytophagales</taxon>
        <taxon>Cyclobacteriaceae</taxon>
        <taxon>Litoribacter</taxon>
    </lineage>
</organism>
<dbReference type="InterPro" id="IPR029066">
    <property type="entry name" value="PLP-binding_barrel"/>
</dbReference>
<comment type="caution">
    <text evidence="5">The sequence shown here is derived from an EMBL/GenBank/DDBJ whole genome shotgun (WGS) entry which is preliminary data.</text>
</comment>